<gene>
    <name evidence="1" type="ORF">TPHV1_10153</name>
</gene>
<sequence length="165" mass="19639">MYTVAEVARKTKSSTAEVRYFARKYTIPKITIDNTPVFIFGKKEYRLFLFYKNKYKPKESPLQLTFDFYNQTAIIKKQNVKSAKQKRKEKELIKKMCTLLQKAGEAGIERVFLEKKLKLDKYALEKLLAKCTRLPIAEDDRIDNKLYWVGNENDIIQMLYRSFER</sequence>
<evidence type="ECO:0000313" key="2">
    <source>
        <dbReference type="Proteomes" id="UP000042527"/>
    </source>
</evidence>
<dbReference type="RefSeq" id="WP_044634221.1">
    <property type="nucleotide sequence ID" value="NZ_CP031394.1"/>
</dbReference>
<accession>A0A0B7GU42</accession>
<evidence type="ECO:0000313" key="1">
    <source>
        <dbReference type="EMBL" id="CEM60485.1"/>
    </source>
</evidence>
<name>A0A0B7GU42_TREPH</name>
<organism evidence="1 2">
    <name type="scientific">Treponema phagedenis</name>
    <dbReference type="NCBI Taxonomy" id="162"/>
    <lineage>
        <taxon>Bacteria</taxon>
        <taxon>Pseudomonadati</taxon>
        <taxon>Spirochaetota</taxon>
        <taxon>Spirochaetia</taxon>
        <taxon>Spirochaetales</taxon>
        <taxon>Treponemataceae</taxon>
        <taxon>Treponema</taxon>
    </lineage>
</organism>
<reference evidence="2" key="1">
    <citation type="submission" date="2015-01" db="EMBL/GenBank/DDBJ databases">
        <authorList>
            <person name="Manzoor Shahid"/>
            <person name="Zubair Saima"/>
        </authorList>
    </citation>
    <scope>NUCLEOTIDE SEQUENCE [LARGE SCALE GENOMIC DNA]</scope>
    <source>
        <strain evidence="2">V1</strain>
    </source>
</reference>
<keyword evidence="2" id="KW-1185">Reference proteome</keyword>
<dbReference type="EMBL" id="CDNC01000001">
    <property type="protein sequence ID" value="CEM60485.1"/>
    <property type="molecule type" value="Genomic_DNA"/>
</dbReference>
<protein>
    <submittedName>
        <fullName evidence="1">Uncharacterized protein</fullName>
    </submittedName>
</protein>
<dbReference type="OrthoDB" id="9811174at2"/>
<dbReference type="Proteomes" id="UP000042527">
    <property type="component" value="Unassembled WGS sequence"/>
</dbReference>
<dbReference type="AlphaFoldDB" id="A0A0B7GU42"/>
<proteinExistence type="predicted"/>